<evidence type="ECO:0000313" key="2">
    <source>
        <dbReference type="Proteomes" id="UP000242146"/>
    </source>
</evidence>
<evidence type="ECO:0000313" key="1">
    <source>
        <dbReference type="EMBL" id="ORX48045.1"/>
    </source>
</evidence>
<dbReference type="Proteomes" id="UP000242146">
    <property type="component" value="Unassembled WGS sequence"/>
</dbReference>
<dbReference type="AlphaFoldDB" id="A0A1X2G8X5"/>
<accession>A0A1X2G8X5</accession>
<gene>
    <name evidence="1" type="ORF">DM01DRAFT_1377005</name>
</gene>
<dbReference type="EMBL" id="MCGT01000031">
    <property type="protein sequence ID" value="ORX48045.1"/>
    <property type="molecule type" value="Genomic_DNA"/>
</dbReference>
<organism evidence="1 2">
    <name type="scientific">Hesseltinella vesiculosa</name>
    <dbReference type="NCBI Taxonomy" id="101127"/>
    <lineage>
        <taxon>Eukaryota</taxon>
        <taxon>Fungi</taxon>
        <taxon>Fungi incertae sedis</taxon>
        <taxon>Mucoromycota</taxon>
        <taxon>Mucoromycotina</taxon>
        <taxon>Mucoromycetes</taxon>
        <taxon>Mucorales</taxon>
        <taxon>Cunninghamellaceae</taxon>
        <taxon>Hesseltinella</taxon>
    </lineage>
</organism>
<sequence>MALPTNMAKREYAGDLMKRTSFPVTVDAKLKADISAAIKADIKANVLAKISASVSEQVKATLDVKVSALGGIISIGDAKLSIEEDAQLKKLAASVEASIEAKLGLGAYADIDVQLDRLLGNKKTCSEKDLETIIAKLEAKLIAKLKVELPKICLGLKADIKAAVDLCIKNLEINIPLLLDIKVSASVKVNAIVKLCADVAVKVCAKLDAKVCAKAVIGLL</sequence>
<reference evidence="1 2" key="1">
    <citation type="submission" date="2016-07" db="EMBL/GenBank/DDBJ databases">
        <title>Pervasive Adenine N6-methylation of Active Genes in Fungi.</title>
        <authorList>
            <consortium name="DOE Joint Genome Institute"/>
            <person name="Mondo S.J."/>
            <person name="Dannebaum R.O."/>
            <person name="Kuo R.C."/>
            <person name="Labutti K."/>
            <person name="Haridas S."/>
            <person name="Kuo A."/>
            <person name="Salamov A."/>
            <person name="Ahrendt S.R."/>
            <person name="Lipzen A."/>
            <person name="Sullivan W."/>
            <person name="Andreopoulos W.B."/>
            <person name="Clum A."/>
            <person name="Lindquist E."/>
            <person name="Daum C."/>
            <person name="Ramamoorthy G.K."/>
            <person name="Gryganskyi A."/>
            <person name="Culley D."/>
            <person name="Magnuson J.K."/>
            <person name="James T.Y."/>
            <person name="O'Malley M.A."/>
            <person name="Stajich J.E."/>
            <person name="Spatafora J.W."/>
            <person name="Visel A."/>
            <person name="Grigoriev I.V."/>
        </authorList>
    </citation>
    <scope>NUCLEOTIDE SEQUENCE [LARGE SCALE GENOMIC DNA]</scope>
    <source>
        <strain evidence="1 2">NRRL 3301</strain>
    </source>
</reference>
<protein>
    <submittedName>
        <fullName evidence="1">Uncharacterized protein</fullName>
    </submittedName>
</protein>
<proteinExistence type="predicted"/>
<dbReference type="OrthoDB" id="2360307at2759"/>
<dbReference type="STRING" id="101127.A0A1X2G8X5"/>
<keyword evidence="2" id="KW-1185">Reference proteome</keyword>
<comment type="caution">
    <text evidence="1">The sequence shown here is derived from an EMBL/GenBank/DDBJ whole genome shotgun (WGS) entry which is preliminary data.</text>
</comment>
<name>A0A1X2G8X5_9FUNG</name>